<dbReference type="KEGG" id="lrs:PX52LOC_03720"/>
<dbReference type="AlphaFoldDB" id="A0A5C1ABW3"/>
<dbReference type="Pfam" id="PF07963">
    <property type="entry name" value="N_methyl"/>
    <property type="match status" value="1"/>
</dbReference>
<dbReference type="NCBIfam" id="TIGR04294">
    <property type="entry name" value="pre_pil_HX9DG"/>
    <property type="match status" value="1"/>
</dbReference>
<dbReference type="InterPro" id="IPR027558">
    <property type="entry name" value="Pre_pil_HX9DG_C"/>
</dbReference>
<keyword evidence="3" id="KW-1185">Reference proteome</keyword>
<dbReference type="InterPro" id="IPR012902">
    <property type="entry name" value="N_methyl_site"/>
</dbReference>
<dbReference type="PANTHER" id="PTHR30093">
    <property type="entry name" value="GENERAL SECRETION PATHWAY PROTEIN G"/>
    <property type="match status" value="1"/>
</dbReference>
<proteinExistence type="predicted"/>
<accession>A0A5C1ABW3</accession>
<dbReference type="Proteomes" id="UP000324974">
    <property type="component" value="Chromosome"/>
</dbReference>
<gene>
    <name evidence="2" type="ORF">PX52LOC_03720</name>
</gene>
<dbReference type="RefSeq" id="WP_168219078.1">
    <property type="nucleotide sequence ID" value="NZ_CP042425.1"/>
</dbReference>
<dbReference type="Gene3D" id="3.30.700.10">
    <property type="entry name" value="Glycoprotein, Type 4 Pilin"/>
    <property type="match status" value="1"/>
</dbReference>
<dbReference type="EMBL" id="CP042425">
    <property type="protein sequence ID" value="QEL16751.1"/>
    <property type="molecule type" value="Genomic_DNA"/>
</dbReference>
<evidence type="ECO:0000259" key="1">
    <source>
        <dbReference type="Pfam" id="PF07596"/>
    </source>
</evidence>
<dbReference type="NCBIfam" id="TIGR02532">
    <property type="entry name" value="IV_pilin_GFxxxE"/>
    <property type="match status" value="1"/>
</dbReference>
<dbReference type="InterPro" id="IPR011453">
    <property type="entry name" value="DUF1559"/>
</dbReference>
<dbReference type="PANTHER" id="PTHR30093:SF2">
    <property type="entry name" value="TYPE II SECRETION SYSTEM PROTEIN H"/>
    <property type="match status" value="1"/>
</dbReference>
<feature type="domain" description="DUF1559" evidence="1">
    <location>
        <begin position="31"/>
        <end position="266"/>
    </location>
</feature>
<name>A0A5C1ABW3_9BACT</name>
<protein>
    <recommendedName>
        <fullName evidence="1">DUF1559 domain-containing protein</fullName>
    </recommendedName>
</protein>
<dbReference type="SUPFAM" id="SSF54523">
    <property type="entry name" value="Pili subunits"/>
    <property type="match status" value="1"/>
</dbReference>
<dbReference type="InterPro" id="IPR045584">
    <property type="entry name" value="Pilin-like"/>
</dbReference>
<evidence type="ECO:0000313" key="3">
    <source>
        <dbReference type="Proteomes" id="UP000324974"/>
    </source>
</evidence>
<organism evidence="2 3">
    <name type="scientific">Limnoglobus roseus</name>
    <dbReference type="NCBI Taxonomy" id="2598579"/>
    <lineage>
        <taxon>Bacteria</taxon>
        <taxon>Pseudomonadati</taxon>
        <taxon>Planctomycetota</taxon>
        <taxon>Planctomycetia</taxon>
        <taxon>Gemmatales</taxon>
        <taxon>Gemmataceae</taxon>
        <taxon>Limnoglobus</taxon>
    </lineage>
</organism>
<evidence type="ECO:0000313" key="2">
    <source>
        <dbReference type="EMBL" id="QEL16751.1"/>
    </source>
</evidence>
<sequence>MARRVAFTLIELLVVIAIIAVLIGLLLPAVQKVRAAADTARCRNNLKQLGLACHQFADACGYFPRCTVRPRGTTAISGEPIGNLQKWHSGTYESWVREIAPYIDQPGRRVQDAIPTIGCPSDPRGVTYTVPSYGFTWYVGVYSNLQNESDGILVDDSKSKAAVKISHASVSDGLSNTILLAERPPPADGQWGWWDSACCVEDTLSPARGDRKTYSSSRSGNCPSPALYKPGNVEDNCSFNAIWSFHAGGGNFCLGDGSVRAISYSAATRSVGPTSVIEALSTRAGGEAVASDD</sequence>
<dbReference type="Pfam" id="PF07596">
    <property type="entry name" value="SBP_bac_10"/>
    <property type="match status" value="1"/>
</dbReference>
<reference evidence="3" key="1">
    <citation type="submission" date="2019-08" db="EMBL/GenBank/DDBJ databases">
        <title>Limnoglobus roseus gen. nov., sp. nov., a novel freshwater planctomycete with a giant genome from the family Gemmataceae.</title>
        <authorList>
            <person name="Kulichevskaya I.S."/>
            <person name="Naumoff D.G."/>
            <person name="Miroshnikov K."/>
            <person name="Ivanova A."/>
            <person name="Philippov D.A."/>
            <person name="Hakobyan A."/>
            <person name="Rijpstra I.C."/>
            <person name="Sinninghe Damste J.S."/>
            <person name="Liesack W."/>
            <person name="Dedysh S.N."/>
        </authorList>
    </citation>
    <scope>NUCLEOTIDE SEQUENCE [LARGE SCALE GENOMIC DNA]</scope>
    <source>
        <strain evidence="3">PX52</strain>
    </source>
</reference>